<evidence type="ECO:0000256" key="8">
    <source>
        <dbReference type="ARBA" id="ARBA00023224"/>
    </source>
</evidence>
<dbReference type="AlphaFoldDB" id="A0A1W0X8D0"/>
<dbReference type="PROSITE" id="PS50262">
    <property type="entry name" value="G_PROTEIN_RECEP_F1_2"/>
    <property type="match status" value="1"/>
</dbReference>
<feature type="transmembrane region" description="Helical" evidence="9">
    <location>
        <begin position="6"/>
        <end position="23"/>
    </location>
</feature>
<keyword evidence="6 9" id="KW-0472">Membrane</keyword>
<evidence type="ECO:0000259" key="10">
    <source>
        <dbReference type="PROSITE" id="PS50262"/>
    </source>
</evidence>
<keyword evidence="5" id="KW-0297">G-protein coupled receptor</keyword>
<proteinExistence type="predicted"/>
<keyword evidence="8" id="KW-0807">Transducer</keyword>
<evidence type="ECO:0000256" key="6">
    <source>
        <dbReference type="ARBA" id="ARBA00023136"/>
    </source>
</evidence>
<dbReference type="GO" id="GO:0005886">
    <property type="term" value="C:plasma membrane"/>
    <property type="evidence" value="ECO:0007669"/>
    <property type="project" value="UniProtKB-SubCell"/>
</dbReference>
<feature type="transmembrane region" description="Helical" evidence="9">
    <location>
        <begin position="110"/>
        <end position="127"/>
    </location>
</feature>
<gene>
    <name evidence="11" type="ORF">BV898_02383</name>
</gene>
<keyword evidence="7" id="KW-0675">Receptor</keyword>
<comment type="caution">
    <text evidence="11">The sequence shown here is derived from an EMBL/GenBank/DDBJ whole genome shotgun (WGS) entry which is preliminary data.</text>
</comment>
<organism evidence="11 12">
    <name type="scientific">Hypsibius exemplaris</name>
    <name type="common">Freshwater tardigrade</name>
    <dbReference type="NCBI Taxonomy" id="2072580"/>
    <lineage>
        <taxon>Eukaryota</taxon>
        <taxon>Metazoa</taxon>
        <taxon>Ecdysozoa</taxon>
        <taxon>Tardigrada</taxon>
        <taxon>Eutardigrada</taxon>
        <taxon>Parachela</taxon>
        <taxon>Hypsibioidea</taxon>
        <taxon>Hypsibiidae</taxon>
        <taxon>Hypsibius</taxon>
    </lineage>
</organism>
<evidence type="ECO:0000256" key="4">
    <source>
        <dbReference type="ARBA" id="ARBA00022989"/>
    </source>
</evidence>
<comment type="subcellular location">
    <subcellularLocation>
        <location evidence="1">Cell membrane</location>
        <topology evidence="1">Multi-pass membrane protein</topology>
    </subcellularLocation>
</comment>
<evidence type="ECO:0000313" key="12">
    <source>
        <dbReference type="Proteomes" id="UP000192578"/>
    </source>
</evidence>
<evidence type="ECO:0000256" key="3">
    <source>
        <dbReference type="ARBA" id="ARBA00022692"/>
    </source>
</evidence>
<evidence type="ECO:0000256" key="1">
    <source>
        <dbReference type="ARBA" id="ARBA00004651"/>
    </source>
</evidence>
<dbReference type="Pfam" id="PF00001">
    <property type="entry name" value="7tm_1"/>
    <property type="match status" value="1"/>
</dbReference>
<dbReference type="OrthoDB" id="5950740at2759"/>
<evidence type="ECO:0000256" key="2">
    <source>
        <dbReference type="ARBA" id="ARBA00022475"/>
    </source>
</evidence>
<name>A0A1W0X8D0_HYPEX</name>
<dbReference type="CDD" id="cd00637">
    <property type="entry name" value="7tm_classA_rhodopsin-like"/>
    <property type="match status" value="1"/>
</dbReference>
<evidence type="ECO:0000256" key="5">
    <source>
        <dbReference type="ARBA" id="ARBA00023040"/>
    </source>
</evidence>
<keyword evidence="2" id="KW-1003">Cell membrane</keyword>
<dbReference type="Proteomes" id="UP000192578">
    <property type="component" value="Unassembled WGS sequence"/>
</dbReference>
<dbReference type="PANTHER" id="PTHR24249">
    <property type="entry name" value="HISTAMINE RECEPTOR-RELATED G-PROTEIN COUPLED RECEPTOR"/>
    <property type="match status" value="1"/>
</dbReference>
<feature type="transmembrane region" description="Helical" evidence="9">
    <location>
        <begin position="30"/>
        <end position="56"/>
    </location>
</feature>
<accession>A0A1W0X8D0</accession>
<sequence length="141" mass="15777">MINVFGAIANGLLLAATLTYRPLRNSTACILLAHCILVDLFITLCTEPGLILVTYFGPDYIPPNFCQAWGGIMFGFVFVDNWSHTVLAINRFIAAIFPHQYKQVTTKRTLVMAVVFPWLISILLNFFPTAKIGMTYDALRS</sequence>
<dbReference type="EMBL" id="MTYJ01000010">
    <property type="protein sequence ID" value="OQV23640.1"/>
    <property type="molecule type" value="Genomic_DNA"/>
</dbReference>
<evidence type="ECO:0000256" key="7">
    <source>
        <dbReference type="ARBA" id="ARBA00023170"/>
    </source>
</evidence>
<dbReference type="GO" id="GO:0004930">
    <property type="term" value="F:G protein-coupled receptor activity"/>
    <property type="evidence" value="ECO:0007669"/>
    <property type="project" value="UniProtKB-KW"/>
</dbReference>
<evidence type="ECO:0000256" key="9">
    <source>
        <dbReference type="SAM" id="Phobius"/>
    </source>
</evidence>
<feature type="domain" description="G-protein coupled receptors family 1 profile" evidence="10">
    <location>
        <begin position="9"/>
        <end position="141"/>
    </location>
</feature>
<keyword evidence="3 9" id="KW-0812">Transmembrane</keyword>
<reference evidence="12" key="1">
    <citation type="submission" date="2017-01" db="EMBL/GenBank/DDBJ databases">
        <title>Comparative genomics of anhydrobiosis in the tardigrade Hypsibius dujardini.</title>
        <authorList>
            <person name="Yoshida Y."/>
            <person name="Koutsovoulos G."/>
            <person name="Laetsch D."/>
            <person name="Stevens L."/>
            <person name="Kumar S."/>
            <person name="Horikawa D."/>
            <person name="Ishino K."/>
            <person name="Komine S."/>
            <person name="Tomita M."/>
            <person name="Blaxter M."/>
            <person name="Arakawa K."/>
        </authorList>
    </citation>
    <scope>NUCLEOTIDE SEQUENCE [LARGE SCALE GENOMIC DNA]</scope>
    <source>
        <strain evidence="12">Z151</strain>
    </source>
</reference>
<dbReference type="Gene3D" id="1.20.1070.10">
    <property type="entry name" value="Rhodopsin 7-helix transmembrane proteins"/>
    <property type="match status" value="1"/>
</dbReference>
<feature type="transmembrane region" description="Helical" evidence="9">
    <location>
        <begin position="68"/>
        <end position="89"/>
    </location>
</feature>
<dbReference type="InterPro" id="IPR000276">
    <property type="entry name" value="GPCR_Rhodpsn"/>
</dbReference>
<protein>
    <recommendedName>
        <fullName evidence="10">G-protein coupled receptors family 1 profile domain-containing protein</fullName>
    </recommendedName>
</protein>
<dbReference type="InterPro" id="IPR050569">
    <property type="entry name" value="TAAR"/>
</dbReference>
<keyword evidence="12" id="KW-1185">Reference proteome</keyword>
<dbReference type="InterPro" id="IPR017452">
    <property type="entry name" value="GPCR_Rhodpsn_7TM"/>
</dbReference>
<dbReference type="SUPFAM" id="SSF81321">
    <property type="entry name" value="Family A G protein-coupled receptor-like"/>
    <property type="match status" value="1"/>
</dbReference>
<evidence type="ECO:0000313" key="11">
    <source>
        <dbReference type="EMBL" id="OQV23640.1"/>
    </source>
</evidence>
<keyword evidence="4 9" id="KW-1133">Transmembrane helix</keyword>